<name>A0AAE0WLB0_9PEZI</name>
<proteinExistence type="predicted"/>
<organism evidence="1 2">
    <name type="scientific">Recurvomyces mirabilis</name>
    <dbReference type="NCBI Taxonomy" id="574656"/>
    <lineage>
        <taxon>Eukaryota</taxon>
        <taxon>Fungi</taxon>
        <taxon>Dikarya</taxon>
        <taxon>Ascomycota</taxon>
        <taxon>Pezizomycotina</taxon>
        <taxon>Dothideomycetes</taxon>
        <taxon>Dothideomycetidae</taxon>
        <taxon>Mycosphaerellales</taxon>
        <taxon>Teratosphaeriaceae</taxon>
        <taxon>Recurvomyces</taxon>
    </lineage>
</organism>
<keyword evidence="2" id="KW-1185">Reference proteome</keyword>
<gene>
    <name evidence="1" type="ORF">LTR78_006367</name>
</gene>
<dbReference type="Proteomes" id="UP001274830">
    <property type="component" value="Unassembled WGS sequence"/>
</dbReference>
<sequence>MHIEMVLSEPSMAYPSPPSFTGSISSKSYSVGNMGGNQTTNVDGRALDIARNTEGDLDPSVREYLESALNDIWGRIQQHPDSYLLSKDEFAVFNFYIQRFNGLQEAEQAIARYWHHAQQG</sequence>
<evidence type="ECO:0000313" key="1">
    <source>
        <dbReference type="EMBL" id="KAK3673812.1"/>
    </source>
</evidence>
<accession>A0AAE0WLB0</accession>
<protein>
    <submittedName>
        <fullName evidence="1">Uncharacterized protein</fullName>
    </submittedName>
</protein>
<comment type="caution">
    <text evidence="1">The sequence shown here is derived from an EMBL/GenBank/DDBJ whole genome shotgun (WGS) entry which is preliminary data.</text>
</comment>
<dbReference type="AlphaFoldDB" id="A0AAE0WLB0"/>
<dbReference type="EMBL" id="JAUTXT010000023">
    <property type="protein sequence ID" value="KAK3673812.1"/>
    <property type="molecule type" value="Genomic_DNA"/>
</dbReference>
<evidence type="ECO:0000313" key="2">
    <source>
        <dbReference type="Proteomes" id="UP001274830"/>
    </source>
</evidence>
<reference evidence="1" key="1">
    <citation type="submission" date="2023-07" db="EMBL/GenBank/DDBJ databases">
        <title>Black Yeasts Isolated from many extreme environments.</title>
        <authorList>
            <person name="Coleine C."/>
            <person name="Stajich J.E."/>
            <person name="Selbmann L."/>
        </authorList>
    </citation>
    <scope>NUCLEOTIDE SEQUENCE</scope>
    <source>
        <strain evidence="1">CCFEE 5485</strain>
    </source>
</reference>